<accession>A7K922</accession>
<dbReference type="Proteomes" id="UP000202420">
    <property type="component" value="Segment"/>
</dbReference>
<evidence type="ECO:0000313" key="2">
    <source>
        <dbReference type="Proteomes" id="UP000202420"/>
    </source>
</evidence>
<gene>
    <name evidence="1" type="primary">z412R</name>
    <name evidence="1" type="ORF">ATCV1_z412R</name>
</gene>
<dbReference type="EMBL" id="EF101928">
    <property type="protein sequence ID" value="ABT16546.1"/>
    <property type="molecule type" value="Genomic_DNA"/>
</dbReference>
<dbReference type="RefSeq" id="YP_001426893.1">
    <property type="nucleotide sequence ID" value="NC_008724.1"/>
</dbReference>
<dbReference type="GeneID" id="5470671"/>
<evidence type="ECO:0000313" key="1">
    <source>
        <dbReference type="EMBL" id="ABT16546.1"/>
    </source>
</evidence>
<proteinExistence type="predicted"/>
<dbReference type="KEGG" id="vg:5470671"/>
<sequence>MALALAQEMALALAQEMALALAQEMALALALARELALEQEAEVVLLALLTYPVNLETIGLMELLCLLETFIYIRIILVIKCSFKWVTVIRNNVFYSFYEFV</sequence>
<organism evidence="1 2">
    <name type="scientific">Chlorovirus heliozoae</name>
    <dbReference type="NCBI Taxonomy" id="322019"/>
    <lineage>
        <taxon>Viruses</taxon>
        <taxon>Varidnaviria</taxon>
        <taxon>Bamfordvirae</taxon>
        <taxon>Nucleocytoviricota</taxon>
        <taxon>Megaviricetes</taxon>
        <taxon>Algavirales</taxon>
        <taxon>Phycodnaviridae</taxon>
        <taxon>Chlorovirus</taxon>
    </lineage>
</organism>
<reference evidence="1 2" key="1">
    <citation type="submission" date="2006-09" db="EMBL/GenBank/DDBJ databases">
        <title>Sequence and annotation of the 288-kb ATCV-1 virus that infects an endosymbiotic Chlorella strain of the heliozoon Acanthocystis turfacea.</title>
        <authorList>
            <person name="Fitzgerald L.A."/>
            <person name="Graves M.V."/>
            <person name="Li X."/>
            <person name="Pfitzner A.J.P."/>
            <person name="Hartigan J."/>
            <person name="Van Etten J.L."/>
        </authorList>
    </citation>
    <scope>NUCLEOTIDE SEQUENCE [LARGE SCALE GENOMIC DNA]</scope>
    <source>
        <strain evidence="1 2">ATCV-1</strain>
    </source>
</reference>
<keyword evidence="2" id="KW-1185">Reference proteome</keyword>
<name>A7K922_9PHYC</name>
<protein>
    <submittedName>
        <fullName evidence="1">Uncharacterized protein z412R</fullName>
    </submittedName>
</protein>